<keyword evidence="3" id="KW-1185">Reference proteome</keyword>
<dbReference type="KEGG" id="rsin:B6N60_02665"/>
<sequence length="282" mass="29229">MGRTLQITATGIVALAIAGCTIGDTEQASNTASSTPSPTPTPQTTAKSQAANPPSFSNPVVAGQQTTAPAVPVVASLITPTNAGPYVKTIKQGRNDPFAQIVTPADSPSFTPTNNKVVPKLPPLPVAIPAKVPQKTTKLAKAPTTLVKPKPKPTQISVRPKNLPQVVPNTTLAPVLPPPAQPDGARAVFVSGVVLIGKEPQAIIKVPDEPTSRYVQAGQRLVNGVLIKRIQMNTGSEPVVILEQYGIEVARTVGEPPAIKDDKSKPSTTAAANNDISMVTPL</sequence>
<gene>
    <name evidence="2" type="ORF">B6N60_02665</name>
</gene>
<name>A0A975T9K6_9NOST</name>
<dbReference type="RefSeq" id="WP_190606154.1">
    <property type="nucleotide sequence ID" value="NZ_CP021056.1"/>
</dbReference>
<dbReference type="PROSITE" id="PS51257">
    <property type="entry name" value="PROKAR_LIPOPROTEIN"/>
    <property type="match status" value="1"/>
</dbReference>
<proteinExistence type="predicted"/>
<dbReference type="Proteomes" id="UP000683511">
    <property type="component" value="Chromosome"/>
</dbReference>
<feature type="compositionally biased region" description="Polar residues" evidence="1">
    <location>
        <begin position="52"/>
        <end position="63"/>
    </location>
</feature>
<dbReference type="EMBL" id="CP021056">
    <property type="protein sequence ID" value="QXE23963.1"/>
    <property type="molecule type" value="Genomic_DNA"/>
</dbReference>
<feature type="region of interest" description="Disordered" evidence="1">
    <location>
        <begin position="26"/>
        <end position="63"/>
    </location>
</feature>
<evidence type="ECO:0000313" key="3">
    <source>
        <dbReference type="Proteomes" id="UP000683511"/>
    </source>
</evidence>
<feature type="region of interest" description="Disordered" evidence="1">
    <location>
        <begin position="256"/>
        <end position="282"/>
    </location>
</feature>
<accession>A0A975T9K6</accession>
<reference evidence="2" key="1">
    <citation type="submission" date="2017-04" db="EMBL/GenBank/DDBJ databases">
        <title>Genome deletions in a multicellular cyanobacterial endosymbiont for morphological adaptation in marine diatoms.</title>
        <authorList>
            <person name="Wang Y."/>
            <person name="Gao H."/>
            <person name="Li R."/>
            <person name="Xu X."/>
        </authorList>
    </citation>
    <scope>NUCLEOTIDE SEQUENCE</scope>
    <source>
        <strain evidence="2">FACHB 800</strain>
    </source>
</reference>
<evidence type="ECO:0000313" key="2">
    <source>
        <dbReference type="EMBL" id="QXE23963.1"/>
    </source>
</evidence>
<feature type="compositionally biased region" description="Polar residues" evidence="1">
    <location>
        <begin position="266"/>
        <end position="282"/>
    </location>
</feature>
<evidence type="ECO:0000256" key="1">
    <source>
        <dbReference type="SAM" id="MobiDB-lite"/>
    </source>
</evidence>
<dbReference type="AlphaFoldDB" id="A0A975T9K6"/>
<protein>
    <submittedName>
        <fullName evidence="2">Uncharacterized protein</fullName>
    </submittedName>
</protein>
<organism evidence="2 3">
    <name type="scientific">Richelia sinica FACHB-800</name>
    <dbReference type="NCBI Taxonomy" id="1357546"/>
    <lineage>
        <taxon>Bacteria</taxon>
        <taxon>Bacillati</taxon>
        <taxon>Cyanobacteriota</taxon>
        <taxon>Cyanophyceae</taxon>
        <taxon>Nostocales</taxon>
        <taxon>Nostocaceae</taxon>
        <taxon>Richelia</taxon>
    </lineage>
</organism>
<feature type="compositionally biased region" description="Low complexity" evidence="1">
    <location>
        <begin position="27"/>
        <end position="51"/>
    </location>
</feature>